<dbReference type="OrthoDB" id="1729737at2759"/>
<evidence type="ECO:0000259" key="3">
    <source>
        <dbReference type="PROSITE" id="PS51468"/>
    </source>
</evidence>
<evidence type="ECO:0000256" key="1">
    <source>
        <dbReference type="SAM" id="MobiDB-lite"/>
    </source>
</evidence>
<evidence type="ECO:0000313" key="4">
    <source>
        <dbReference type="EMBL" id="KAF9458759.1"/>
    </source>
</evidence>
<dbReference type="AlphaFoldDB" id="A0A9P5XXY3"/>
<dbReference type="InterPro" id="IPR036465">
    <property type="entry name" value="vWFA_dom_sf"/>
</dbReference>
<accession>A0A9P5XXY3</accession>
<dbReference type="Pfam" id="PF13768">
    <property type="entry name" value="VWA_3"/>
    <property type="match status" value="1"/>
</dbReference>
<comment type="caution">
    <text evidence="4">The sequence shown here is derived from an EMBL/GenBank/DDBJ whole genome shotgun (WGS) entry which is preliminary data.</text>
</comment>
<organism evidence="4 5">
    <name type="scientific">Collybia nuda</name>
    <dbReference type="NCBI Taxonomy" id="64659"/>
    <lineage>
        <taxon>Eukaryota</taxon>
        <taxon>Fungi</taxon>
        <taxon>Dikarya</taxon>
        <taxon>Basidiomycota</taxon>
        <taxon>Agaricomycotina</taxon>
        <taxon>Agaricomycetes</taxon>
        <taxon>Agaricomycetidae</taxon>
        <taxon>Agaricales</taxon>
        <taxon>Tricholomatineae</taxon>
        <taxon>Clitocybaceae</taxon>
        <taxon>Collybia</taxon>
    </lineage>
</organism>
<protein>
    <submittedName>
        <fullName evidence="4">Uncharacterized protein</fullName>
    </submittedName>
</protein>
<dbReference type="PROSITE" id="PS51468">
    <property type="entry name" value="VIT"/>
    <property type="match status" value="1"/>
</dbReference>
<dbReference type="EMBL" id="MU150332">
    <property type="protein sequence ID" value="KAF9458759.1"/>
    <property type="molecule type" value="Genomic_DNA"/>
</dbReference>
<name>A0A9P5XXY3_9AGAR</name>
<dbReference type="SMART" id="SM00609">
    <property type="entry name" value="VIT"/>
    <property type="match status" value="1"/>
</dbReference>
<dbReference type="Pfam" id="PF08487">
    <property type="entry name" value="VIT"/>
    <property type="match status" value="1"/>
</dbReference>
<dbReference type="Proteomes" id="UP000807353">
    <property type="component" value="Unassembled WGS sequence"/>
</dbReference>
<feature type="region of interest" description="Disordered" evidence="1">
    <location>
        <begin position="631"/>
        <end position="650"/>
    </location>
</feature>
<dbReference type="PANTHER" id="PTHR45737:SF6">
    <property type="entry name" value="VON WILLEBRAND FACTOR A DOMAIN-CONTAINING PROTEIN 5A"/>
    <property type="match status" value="1"/>
</dbReference>
<evidence type="ECO:0000313" key="5">
    <source>
        <dbReference type="Proteomes" id="UP000807353"/>
    </source>
</evidence>
<dbReference type="InterPro" id="IPR013694">
    <property type="entry name" value="VIT"/>
</dbReference>
<gene>
    <name evidence="4" type="ORF">BDZ94DRAFT_72466</name>
</gene>
<dbReference type="PROSITE" id="PS50234">
    <property type="entry name" value="VWFA"/>
    <property type="match status" value="1"/>
</dbReference>
<dbReference type="InterPro" id="IPR002035">
    <property type="entry name" value="VWF_A"/>
</dbReference>
<keyword evidence="5" id="KW-1185">Reference proteome</keyword>
<dbReference type="SMART" id="SM00327">
    <property type="entry name" value="VWA"/>
    <property type="match status" value="1"/>
</dbReference>
<feature type="domain" description="VIT" evidence="3">
    <location>
        <begin position="4"/>
        <end position="134"/>
    </location>
</feature>
<evidence type="ECO:0000259" key="2">
    <source>
        <dbReference type="PROSITE" id="PS50234"/>
    </source>
</evidence>
<sequence length="894" mass="97330">MDRPGIAYNDTNGNTMYLPLEQVRVNAVIVDISAKITLIQLYGNPYNITTARCKYCFPVPANGALCAFSMRTSDGRNITGVVKAKDQATVEFEEAVRTGKFTGLVEYVTDDIFTIAIGSISPQTTVEVKLVYVMTLANNDNIDEIRFQIPMAIGERYGTPPLELASSEAPGTNTRVKFKIQIQTSGRIQGITSPSHPGAISETRYPTDLGRLSRRRSTINFRPRSFLDRDFVLIIHAEGLDLPRCFAELHRDPECREPDTIAMELTIVPKFNLPPIGSQEYIFVIDRSGSMTGERINMAKQTIDILLHMLPVKGTLFNIFSFGSHVDGLWMQSGTYSQKNLDLATKHVNTMEADYGGTEICKAVEHVLSSCTTSMPSAIFILTDGEAHDVDETCRVVQLAVQGAPTGGPLRVFTLGIGNTVSSAMCEGIARAGNGVCIFAIDSESILGKCARLFRAGRTPFLKNVTVDWGIPAEYLSQPLAVNYSHHPSTPTGMAGQLPAIQQVPTHINDIHAGHRVKISAILSLRKSRVPKAVTLRGELDEGEAFNLAVPIMAIQLRDGGPTSLPWVHTLVAWQLIQDYEKNTAPLPQATAISEITTHKATIIYLGEKYQLASQHTSFVAIDEGLEDSRSSRATMPENFPHSRSPSPGVWDGEGAGENIISRNSALHNLHSGLHSIFQALVAGISGFGLNNILDLGQKVPGIMPGSSLASHLSSGDGDDSDSYESARTFSTLSSLEESDGWSNWSLPASPHLGPQIIPDEPERTHGSSPQVVTARLAPEEARLLLPRKPLPTFPPLPSPITPEITNLLKLQTFDGSFTLRELRNVVGNEAVEANNLNVDDKVWATALLVAFVRKQMGKQKELLGDLTIKAMEFLQANCLGVLEVLRRAEAALA</sequence>
<feature type="domain" description="VWFA" evidence="2">
    <location>
        <begin position="280"/>
        <end position="465"/>
    </location>
</feature>
<dbReference type="SUPFAM" id="SSF53300">
    <property type="entry name" value="vWA-like"/>
    <property type="match status" value="1"/>
</dbReference>
<dbReference type="PANTHER" id="PTHR45737">
    <property type="entry name" value="VON WILLEBRAND FACTOR A DOMAIN-CONTAINING PROTEIN 5A"/>
    <property type="match status" value="1"/>
</dbReference>
<reference evidence="4" key="1">
    <citation type="submission" date="2020-11" db="EMBL/GenBank/DDBJ databases">
        <authorList>
            <consortium name="DOE Joint Genome Institute"/>
            <person name="Ahrendt S."/>
            <person name="Riley R."/>
            <person name="Andreopoulos W."/>
            <person name="Labutti K."/>
            <person name="Pangilinan J."/>
            <person name="Ruiz-Duenas F.J."/>
            <person name="Barrasa J.M."/>
            <person name="Sanchez-Garcia M."/>
            <person name="Camarero S."/>
            <person name="Miyauchi S."/>
            <person name="Serrano A."/>
            <person name="Linde D."/>
            <person name="Babiker R."/>
            <person name="Drula E."/>
            <person name="Ayuso-Fernandez I."/>
            <person name="Pacheco R."/>
            <person name="Padilla G."/>
            <person name="Ferreira P."/>
            <person name="Barriuso J."/>
            <person name="Kellner H."/>
            <person name="Castanera R."/>
            <person name="Alfaro M."/>
            <person name="Ramirez L."/>
            <person name="Pisabarro A.G."/>
            <person name="Kuo A."/>
            <person name="Tritt A."/>
            <person name="Lipzen A."/>
            <person name="He G."/>
            <person name="Yan M."/>
            <person name="Ng V."/>
            <person name="Cullen D."/>
            <person name="Martin F."/>
            <person name="Rosso M.-N."/>
            <person name="Henrissat B."/>
            <person name="Hibbett D."/>
            <person name="Martinez A.T."/>
            <person name="Grigoriev I.V."/>
        </authorList>
    </citation>
    <scope>NUCLEOTIDE SEQUENCE</scope>
    <source>
        <strain evidence="4">CBS 247.69</strain>
    </source>
</reference>
<dbReference type="Gene3D" id="3.40.50.410">
    <property type="entry name" value="von Willebrand factor, type A domain"/>
    <property type="match status" value="1"/>
</dbReference>
<proteinExistence type="predicted"/>